<evidence type="ECO:0000256" key="1">
    <source>
        <dbReference type="SAM" id="MobiDB-lite"/>
    </source>
</evidence>
<reference evidence="2" key="1">
    <citation type="submission" date="2021-06" db="EMBL/GenBank/DDBJ databases">
        <authorList>
            <person name="Kallberg Y."/>
            <person name="Tangrot J."/>
            <person name="Rosling A."/>
        </authorList>
    </citation>
    <scope>NUCLEOTIDE SEQUENCE</scope>
    <source>
        <strain evidence="2">BR232B</strain>
    </source>
</reference>
<evidence type="ECO:0000313" key="2">
    <source>
        <dbReference type="EMBL" id="CAG8663165.1"/>
    </source>
</evidence>
<feature type="compositionally biased region" description="Polar residues" evidence="1">
    <location>
        <begin position="1"/>
        <end position="10"/>
    </location>
</feature>
<dbReference type="AlphaFoldDB" id="A0A9N9E3U1"/>
<feature type="compositionally biased region" description="Basic and acidic residues" evidence="1">
    <location>
        <begin position="60"/>
        <end position="78"/>
    </location>
</feature>
<evidence type="ECO:0000313" key="3">
    <source>
        <dbReference type="Proteomes" id="UP000789739"/>
    </source>
</evidence>
<organism evidence="2 3">
    <name type="scientific">Paraglomus brasilianum</name>
    <dbReference type="NCBI Taxonomy" id="144538"/>
    <lineage>
        <taxon>Eukaryota</taxon>
        <taxon>Fungi</taxon>
        <taxon>Fungi incertae sedis</taxon>
        <taxon>Mucoromycota</taxon>
        <taxon>Glomeromycotina</taxon>
        <taxon>Glomeromycetes</taxon>
        <taxon>Paraglomerales</taxon>
        <taxon>Paraglomeraceae</taxon>
        <taxon>Paraglomus</taxon>
    </lineage>
</organism>
<protein>
    <submittedName>
        <fullName evidence="2">2044_t:CDS:1</fullName>
    </submittedName>
</protein>
<sequence>MVSPTTSQPESHVALAPVANVDLPKPPNKLAAEITEKETEAENVTNGIIAEENDSDEKDDDRKTCEDYRDESDTKEDTGTNSEISHKNILIDSITSKDNIPSTTSKSDSKLSSPISSPTFSSTSSSFNSSSDQSSTTPNPTSPKNFTSAPIPTVN</sequence>
<comment type="caution">
    <text evidence="2">The sequence shown here is derived from an EMBL/GenBank/DDBJ whole genome shotgun (WGS) entry which is preliminary data.</text>
</comment>
<feature type="region of interest" description="Disordered" evidence="1">
    <location>
        <begin position="1"/>
        <end position="155"/>
    </location>
</feature>
<keyword evidence="3" id="KW-1185">Reference proteome</keyword>
<dbReference type="EMBL" id="CAJVPI010003887">
    <property type="protein sequence ID" value="CAG8663165.1"/>
    <property type="molecule type" value="Genomic_DNA"/>
</dbReference>
<accession>A0A9N9E3U1</accession>
<proteinExistence type="predicted"/>
<feature type="compositionally biased region" description="Low complexity" evidence="1">
    <location>
        <begin position="101"/>
        <end position="148"/>
    </location>
</feature>
<gene>
    <name evidence="2" type="ORF">PBRASI_LOCUS10897</name>
</gene>
<feature type="non-terminal residue" evidence="2">
    <location>
        <position position="1"/>
    </location>
</feature>
<dbReference type="Proteomes" id="UP000789739">
    <property type="component" value="Unassembled WGS sequence"/>
</dbReference>
<name>A0A9N9E3U1_9GLOM</name>